<keyword evidence="1" id="KW-0175">Coiled coil</keyword>
<accession>A0A5B1C175</accession>
<protein>
    <submittedName>
        <fullName evidence="2">Uncharacterized protein</fullName>
    </submittedName>
</protein>
<dbReference type="AlphaFoldDB" id="A0A5B1C175"/>
<proteinExistence type="predicted"/>
<dbReference type="Proteomes" id="UP000323225">
    <property type="component" value="Unassembled WGS sequence"/>
</dbReference>
<organism evidence="2 3">
    <name type="scientific">Vibrio cholerae</name>
    <dbReference type="NCBI Taxonomy" id="666"/>
    <lineage>
        <taxon>Bacteria</taxon>
        <taxon>Pseudomonadati</taxon>
        <taxon>Pseudomonadota</taxon>
        <taxon>Gammaproteobacteria</taxon>
        <taxon>Vibrionales</taxon>
        <taxon>Vibrionaceae</taxon>
        <taxon>Vibrio</taxon>
    </lineage>
</organism>
<feature type="coiled-coil region" evidence="1">
    <location>
        <begin position="78"/>
        <end position="108"/>
    </location>
</feature>
<evidence type="ECO:0000256" key="1">
    <source>
        <dbReference type="SAM" id="Coils"/>
    </source>
</evidence>
<dbReference type="EMBL" id="VUAA01000022">
    <property type="protein sequence ID" value="KAA1253430.1"/>
    <property type="molecule type" value="Genomic_DNA"/>
</dbReference>
<reference evidence="2 3" key="1">
    <citation type="submission" date="2019-09" db="EMBL/GenBank/DDBJ databases">
        <authorList>
            <person name="Kritzky A."/>
            <person name="Schelkanova E.Y."/>
            <person name="Alkhova Z.V."/>
            <person name="Smirnova N.I."/>
        </authorList>
    </citation>
    <scope>NUCLEOTIDE SEQUENCE [LARGE SCALE GENOMIC DNA]</scope>
    <source>
        <strain evidence="2 3">M1526</strain>
    </source>
</reference>
<gene>
    <name evidence="2" type="ORF">F0M16_18015</name>
</gene>
<sequence length="185" mass="21052">MKEFSYYLRQSALNSLKLLPTVGKKLTDSELNEIQALIEKEEPSLSVKRQGSGLLITSSNFRLRDGDLSEMVSDCVPKQLTKKELKDAENQEKRKKIAQEKNERIEDTIGSNEKASKWVEDTFGLANMNNFNKAALIDYITGKEKEFKGMLNRLAGEIAYKIGAVKDNMYDYSVIKHKFESETSN</sequence>
<comment type="caution">
    <text evidence="2">The sequence shown here is derived from an EMBL/GenBank/DDBJ whole genome shotgun (WGS) entry which is preliminary data.</text>
</comment>
<name>A0A5B1C175_VIBCL</name>
<evidence type="ECO:0000313" key="3">
    <source>
        <dbReference type="Proteomes" id="UP000323225"/>
    </source>
</evidence>
<evidence type="ECO:0000313" key="2">
    <source>
        <dbReference type="EMBL" id="KAA1253430.1"/>
    </source>
</evidence>